<evidence type="ECO:0000313" key="2">
    <source>
        <dbReference type="Proteomes" id="UP001165064"/>
    </source>
</evidence>
<name>A0ACB5SYK4_AMBMO</name>
<dbReference type="EMBL" id="BSXS01001690">
    <property type="protein sequence ID" value="GME76944.1"/>
    <property type="molecule type" value="Genomic_DNA"/>
</dbReference>
<dbReference type="Proteomes" id="UP001165064">
    <property type="component" value="Unassembled WGS sequence"/>
</dbReference>
<reference evidence="1" key="1">
    <citation type="submission" date="2023-04" db="EMBL/GenBank/DDBJ databases">
        <title>Ambrosiozyma monospora NBRC 10751.</title>
        <authorList>
            <person name="Ichikawa N."/>
            <person name="Sato H."/>
            <person name="Tonouchi N."/>
        </authorList>
    </citation>
    <scope>NUCLEOTIDE SEQUENCE</scope>
    <source>
        <strain evidence="1">NBRC 10751</strain>
    </source>
</reference>
<comment type="caution">
    <text evidence="1">The sequence shown here is derived from an EMBL/GenBank/DDBJ whole genome shotgun (WGS) entry which is preliminary data.</text>
</comment>
<organism evidence="1 2">
    <name type="scientific">Ambrosiozyma monospora</name>
    <name type="common">Yeast</name>
    <name type="synonym">Endomycopsis monosporus</name>
    <dbReference type="NCBI Taxonomy" id="43982"/>
    <lineage>
        <taxon>Eukaryota</taxon>
        <taxon>Fungi</taxon>
        <taxon>Dikarya</taxon>
        <taxon>Ascomycota</taxon>
        <taxon>Saccharomycotina</taxon>
        <taxon>Pichiomycetes</taxon>
        <taxon>Pichiales</taxon>
        <taxon>Pichiaceae</taxon>
        <taxon>Ambrosiozyma</taxon>
    </lineage>
</organism>
<sequence length="213" mass="24625">MISRNFPTFQYFHIQNHRVKVLDLDCRSCKNTSFSGLTTLEELYIGYQINQRTRERINTTLNIDSRSLSNLPMNLRYLELSRATIISSVIESNGEKGSVKLLLSLEMLKCDPSGLSFLDASPLDNVKELTLRISKFIDESDPCWQYLPANLKKLSITGHISKHEFDAYQPTQGHHDDEADHTDHKPFKVSWIYDPRESQMLCLYANFGSNYRQ</sequence>
<gene>
    <name evidence="1" type="ORF">Amon02_000283400</name>
</gene>
<proteinExistence type="predicted"/>
<protein>
    <submittedName>
        <fullName evidence="1">Unnamed protein product</fullName>
    </submittedName>
</protein>
<accession>A0ACB5SYK4</accession>
<keyword evidence="2" id="KW-1185">Reference proteome</keyword>
<evidence type="ECO:0000313" key="1">
    <source>
        <dbReference type="EMBL" id="GME76944.1"/>
    </source>
</evidence>